<evidence type="ECO:0000313" key="3">
    <source>
        <dbReference type="Proteomes" id="UP000011115"/>
    </source>
</evidence>
<evidence type="ECO:0000313" key="2">
    <source>
        <dbReference type="EnsemblPlants" id="PGSC0003DMT400095182"/>
    </source>
</evidence>
<feature type="compositionally biased region" description="Basic and acidic residues" evidence="1">
    <location>
        <begin position="395"/>
        <end position="420"/>
    </location>
</feature>
<feature type="compositionally biased region" description="Polar residues" evidence="1">
    <location>
        <begin position="278"/>
        <end position="290"/>
    </location>
</feature>
<dbReference type="Gramene" id="PGSC0003DMT400095182">
    <property type="protein sequence ID" value="PGSC0003DMT400095182"/>
    <property type="gene ID" value="PGSC0003DMG400044753"/>
</dbReference>
<feature type="region of interest" description="Disordered" evidence="1">
    <location>
        <begin position="376"/>
        <end position="476"/>
    </location>
</feature>
<feature type="compositionally biased region" description="Basic residues" evidence="1">
    <location>
        <begin position="427"/>
        <end position="440"/>
    </location>
</feature>
<keyword evidence="3" id="KW-1185">Reference proteome</keyword>
<name>M1DVR4_SOLTU</name>
<sequence length="476" mass="54764">MNIEGQLMRIQTWTPDFTPEEETPIVPIWVALPELPWHCYNKVVLTTILSSIGKVLYLDSPSSQKTRGSMARVKIQIDLTKERPPHVWLGFKNSDPNKGRWQKIQYEGIPDYCHYCKHQGHVDNVCTIKRRDEEFQRRKELEAEKKNKTKGEQEKGTNKNQVQDHGKSAAQVPQQTEQREDCRLGETTTQVQIHQEQEVGDQEEHWQIQRKKQNKNQEQSYPKTAWRPVSPQKKGTKNSKQQETQPSGILPTILNQNNYINLEMQELQDTNTDEEGNSNRTVGQGHQTMQESDKDPSIINFNNNTPRKQVVTTEINNTPGIDSLIPTPNPQHTTDINAAEEADGGMEERIQETHTNLQEGVSKGGRELTHVLHEVETYDHRIDSRAPATPVSTQRKADQYTTQEKKKMTTEPEQQRDRTNNKSGGRLSKKKRDAMKKRQGKRGDLEQGLPEKGQQLEKQTETKSRRGDPYKMIMGL</sequence>
<dbReference type="InParanoid" id="M1DVR4"/>
<feature type="compositionally biased region" description="Basic and acidic residues" evidence="1">
    <location>
        <begin position="454"/>
        <end position="469"/>
    </location>
</feature>
<organism evidence="2 3">
    <name type="scientific">Solanum tuberosum</name>
    <name type="common">Potato</name>
    <dbReference type="NCBI Taxonomy" id="4113"/>
    <lineage>
        <taxon>Eukaryota</taxon>
        <taxon>Viridiplantae</taxon>
        <taxon>Streptophyta</taxon>
        <taxon>Embryophyta</taxon>
        <taxon>Tracheophyta</taxon>
        <taxon>Spermatophyta</taxon>
        <taxon>Magnoliopsida</taxon>
        <taxon>eudicotyledons</taxon>
        <taxon>Gunneridae</taxon>
        <taxon>Pentapetalae</taxon>
        <taxon>asterids</taxon>
        <taxon>lamiids</taxon>
        <taxon>Solanales</taxon>
        <taxon>Solanaceae</taxon>
        <taxon>Solanoideae</taxon>
        <taxon>Solaneae</taxon>
        <taxon>Solanum</taxon>
    </lineage>
</organism>
<dbReference type="eggNOG" id="KOG1075">
    <property type="taxonomic scope" value="Eukaryota"/>
</dbReference>
<dbReference type="AlphaFoldDB" id="M1DVR4"/>
<accession>M1DVR4</accession>
<dbReference type="HOGENOM" id="CLU_032360_1_0_1"/>
<dbReference type="EnsemblPlants" id="PGSC0003DMT400095182">
    <property type="protein sequence ID" value="PGSC0003DMT400095182"/>
    <property type="gene ID" value="PGSC0003DMG400044753"/>
</dbReference>
<dbReference type="PaxDb" id="4113-PGSC0003DMT400095182"/>
<dbReference type="PANTHER" id="PTHR31286:SF177">
    <property type="entry name" value="ENDONUCLEASE_EXONUCLEASE_PHOSPHATASE"/>
    <property type="match status" value="1"/>
</dbReference>
<reference evidence="3" key="1">
    <citation type="journal article" date="2011" name="Nature">
        <title>Genome sequence and analysis of the tuber crop potato.</title>
        <authorList>
            <consortium name="The Potato Genome Sequencing Consortium"/>
        </authorList>
    </citation>
    <scope>NUCLEOTIDE SEQUENCE [LARGE SCALE GENOMIC DNA]</scope>
    <source>
        <strain evidence="3">cv. DM1-3 516 R44</strain>
    </source>
</reference>
<dbReference type="InterPro" id="IPR040256">
    <property type="entry name" value="At4g02000-like"/>
</dbReference>
<dbReference type="OMA" id="HTTDINA"/>
<proteinExistence type="predicted"/>
<feature type="region of interest" description="Disordered" evidence="1">
    <location>
        <begin position="271"/>
        <end position="298"/>
    </location>
</feature>
<dbReference type="STRING" id="4113.M1DVR4"/>
<dbReference type="PANTHER" id="PTHR31286">
    <property type="entry name" value="GLYCINE-RICH CELL WALL STRUCTURAL PROTEIN 1.8-LIKE"/>
    <property type="match status" value="1"/>
</dbReference>
<protein>
    <submittedName>
        <fullName evidence="2">Endonuclease/exonuclease/phosphatase</fullName>
    </submittedName>
</protein>
<feature type="compositionally biased region" description="Basic and acidic residues" evidence="1">
    <location>
        <begin position="138"/>
        <end position="167"/>
    </location>
</feature>
<reference evidence="2" key="2">
    <citation type="submission" date="2015-06" db="UniProtKB">
        <authorList>
            <consortium name="EnsemblPlants"/>
        </authorList>
    </citation>
    <scope>IDENTIFICATION</scope>
    <source>
        <strain evidence="2">DM1-3 516 R44</strain>
    </source>
</reference>
<evidence type="ECO:0000256" key="1">
    <source>
        <dbReference type="SAM" id="MobiDB-lite"/>
    </source>
</evidence>
<feature type="compositionally biased region" description="Polar residues" evidence="1">
    <location>
        <begin position="238"/>
        <end position="250"/>
    </location>
</feature>
<feature type="region of interest" description="Disordered" evidence="1">
    <location>
        <begin position="138"/>
        <end position="250"/>
    </location>
</feature>
<dbReference type="Proteomes" id="UP000011115">
    <property type="component" value="Unassembled WGS sequence"/>
</dbReference>